<dbReference type="EMBL" id="JACGCM010002002">
    <property type="protein sequence ID" value="KAF6146233.1"/>
    <property type="molecule type" value="Genomic_DNA"/>
</dbReference>
<protein>
    <recommendedName>
        <fullName evidence="6">Cytochrome P450</fullName>
    </recommendedName>
</protein>
<reference evidence="4 5" key="1">
    <citation type="journal article" date="2020" name="IScience">
        <title>Genome Sequencing of the Endangered Kingdonia uniflora (Circaeasteraceae, Ranunculales) Reveals Potential Mechanisms of Evolutionary Specialization.</title>
        <authorList>
            <person name="Sun Y."/>
            <person name="Deng T."/>
            <person name="Zhang A."/>
            <person name="Moore M.J."/>
            <person name="Landis J.B."/>
            <person name="Lin N."/>
            <person name="Zhang H."/>
            <person name="Zhang X."/>
            <person name="Huang J."/>
            <person name="Zhang X."/>
            <person name="Sun H."/>
            <person name="Wang H."/>
        </authorList>
    </citation>
    <scope>NUCLEOTIDE SEQUENCE [LARGE SCALE GENOMIC DNA]</scope>
    <source>
        <strain evidence="4">TB1705</strain>
        <tissue evidence="4">Leaf</tissue>
    </source>
</reference>
<dbReference type="GO" id="GO:0004497">
    <property type="term" value="F:monooxygenase activity"/>
    <property type="evidence" value="ECO:0007669"/>
    <property type="project" value="InterPro"/>
</dbReference>
<comment type="similarity">
    <text evidence="1">Belongs to the cytochrome P450 family.</text>
</comment>
<dbReference type="PANTHER" id="PTHR47955">
    <property type="entry name" value="CYTOCHROME P450 FAMILY 71 PROTEIN"/>
    <property type="match status" value="1"/>
</dbReference>
<dbReference type="GO" id="GO:0016705">
    <property type="term" value="F:oxidoreductase activity, acting on paired donors, with incorporation or reduction of molecular oxygen"/>
    <property type="evidence" value="ECO:0007669"/>
    <property type="project" value="InterPro"/>
</dbReference>
<dbReference type="SUPFAM" id="SSF48264">
    <property type="entry name" value="Cytochrome P450"/>
    <property type="match status" value="1"/>
</dbReference>
<accession>A0A7J7LUA2</accession>
<organism evidence="4 5">
    <name type="scientific">Kingdonia uniflora</name>
    <dbReference type="NCBI Taxonomy" id="39325"/>
    <lineage>
        <taxon>Eukaryota</taxon>
        <taxon>Viridiplantae</taxon>
        <taxon>Streptophyta</taxon>
        <taxon>Embryophyta</taxon>
        <taxon>Tracheophyta</taxon>
        <taxon>Spermatophyta</taxon>
        <taxon>Magnoliopsida</taxon>
        <taxon>Ranunculales</taxon>
        <taxon>Circaeasteraceae</taxon>
        <taxon>Kingdonia</taxon>
    </lineage>
</organism>
<evidence type="ECO:0000256" key="1">
    <source>
        <dbReference type="ARBA" id="ARBA00010617"/>
    </source>
</evidence>
<name>A0A7J7LUA2_9MAGN</name>
<dbReference type="GO" id="GO:0005506">
    <property type="term" value="F:iron ion binding"/>
    <property type="evidence" value="ECO:0007669"/>
    <property type="project" value="InterPro"/>
</dbReference>
<dbReference type="Gene3D" id="1.10.630.10">
    <property type="entry name" value="Cytochrome P450"/>
    <property type="match status" value="1"/>
</dbReference>
<sequence length="178" mass="21033">MFMYRCTDLTFVPYRNYWKQVKKVYAQELFSVNKVNSFRHISEEEMALMIEKITSSCLLQTPADLTSLIHNATNNLTCRCGIGIKRDGNSRFGEVAKVVVIELGAFTYRDIFPSLWWMDVPTCFRRRRLFKKVDSYLKQLIHDRVYQSKADEEEKDILYHLLQAQKGKKFDLSKEIKN</sequence>
<dbReference type="AlphaFoldDB" id="A0A7J7LUA2"/>
<evidence type="ECO:0008006" key="6">
    <source>
        <dbReference type="Google" id="ProtNLM"/>
    </source>
</evidence>
<evidence type="ECO:0000256" key="2">
    <source>
        <dbReference type="ARBA" id="ARBA00022723"/>
    </source>
</evidence>
<keyword evidence="2" id="KW-0479">Metal-binding</keyword>
<dbReference type="GO" id="GO:0044550">
    <property type="term" value="P:secondary metabolite biosynthetic process"/>
    <property type="evidence" value="ECO:0007669"/>
    <property type="project" value="UniProtKB-ARBA"/>
</dbReference>
<proteinExistence type="inferred from homology"/>
<dbReference type="OrthoDB" id="2789670at2759"/>
<dbReference type="Proteomes" id="UP000541444">
    <property type="component" value="Unassembled WGS sequence"/>
</dbReference>
<keyword evidence="5" id="KW-1185">Reference proteome</keyword>
<evidence type="ECO:0000313" key="5">
    <source>
        <dbReference type="Proteomes" id="UP000541444"/>
    </source>
</evidence>
<dbReference type="GO" id="GO:0020037">
    <property type="term" value="F:heme binding"/>
    <property type="evidence" value="ECO:0007669"/>
    <property type="project" value="InterPro"/>
</dbReference>
<evidence type="ECO:0000313" key="4">
    <source>
        <dbReference type="EMBL" id="KAF6146233.1"/>
    </source>
</evidence>
<gene>
    <name evidence="4" type="ORF">GIB67_011705</name>
</gene>
<evidence type="ECO:0000256" key="3">
    <source>
        <dbReference type="ARBA" id="ARBA00023004"/>
    </source>
</evidence>
<comment type="caution">
    <text evidence="4">The sequence shown here is derived from an EMBL/GenBank/DDBJ whole genome shotgun (WGS) entry which is preliminary data.</text>
</comment>
<dbReference type="InterPro" id="IPR001128">
    <property type="entry name" value="Cyt_P450"/>
</dbReference>
<dbReference type="Pfam" id="PF00067">
    <property type="entry name" value="p450"/>
    <property type="match status" value="1"/>
</dbReference>
<dbReference type="InterPro" id="IPR036396">
    <property type="entry name" value="Cyt_P450_sf"/>
</dbReference>
<keyword evidence="3" id="KW-0408">Iron</keyword>